<reference evidence="2 3" key="1">
    <citation type="submission" date="2019-03" db="EMBL/GenBank/DDBJ databases">
        <title>Genomic analyses of the natural microbiome of Caenorhabditis elegans.</title>
        <authorList>
            <person name="Samuel B."/>
        </authorList>
    </citation>
    <scope>NUCLEOTIDE SEQUENCE [LARGE SCALE GENOMIC DNA]</scope>
    <source>
        <strain evidence="2 3">JUb102</strain>
    </source>
</reference>
<organism evidence="2 3">
    <name type="scientific">Providencia alcalifaciens</name>
    <dbReference type="NCBI Taxonomy" id="126385"/>
    <lineage>
        <taxon>Bacteria</taxon>
        <taxon>Pseudomonadati</taxon>
        <taxon>Pseudomonadota</taxon>
        <taxon>Gammaproteobacteria</taxon>
        <taxon>Enterobacterales</taxon>
        <taxon>Morganellaceae</taxon>
        <taxon>Providencia</taxon>
    </lineage>
</organism>
<name>A0A4R3NC21_9GAMM</name>
<dbReference type="AlphaFoldDB" id="A0A4R3NC21"/>
<gene>
    <name evidence="2" type="ORF">EC835_1312</name>
</gene>
<sequence length="94" mass="10918">MRKSTYLLLLILPLYANSTESLDTINKLTDKICDTRFDKDKCEKMINSVVSLSIYNGYAAGICTQRSEYYNQYNPDCKKAQDELKSLLEKYKEN</sequence>
<comment type="caution">
    <text evidence="2">The sequence shown here is derived from an EMBL/GenBank/DDBJ whole genome shotgun (WGS) entry which is preliminary data.</text>
</comment>
<evidence type="ECO:0000256" key="1">
    <source>
        <dbReference type="SAM" id="SignalP"/>
    </source>
</evidence>
<keyword evidence="1" id="KW-0732">Signal</keyword>
<feature type="chain" id="PRO_5020526102" evidence="1">
    <location>
        <begin position="19"/>
        <end position="94"/>
    </location>
</feature>
<evidence type="ECO:0000313" key="3">
    <source>
        <dbReference type="Proteomes" id="UP000295055"/>
    </source>
</evidence>
<accession>A0A4R3NC21</accession>
<proteinExistence type="predicted"/>
<feature type="signal peptide" evidence="1">
    <location>
        <begin position="1"/>
        <end position="18"/>
    </location>
</feature>
<evidence type="ECO:0000313" key="2">
    <source>
        <dbReference type="EMBL" id="TCT27578.1"/>
    </source>
</evidence>
<dbReference type="EMBL" id="SMAS01000031">
    <property type="protein sequence ID" value="TCT27578.1"/>
    <property type="molecule type" value="Genomic_DNA"/>
</dbReference>
<dbReference type="Proteomes" id="UP000295055">
    <property type="component" value="Unassembled WGS sequence"/>
</dbReference>
<protein>
    <submittedName>
        <fullName evidence="2">Uncharacterized protein</fullName>
    </submittedName>
</protein>